<dbReference type="AlphaFoldDB" id="A0A439CLH9"/>
<keyword evidence="2" id="KW-1185">Reference proteome</keyword>
<dbReference type="Proteomes" id="UP000286045">
    <property type="component" value="Unassembled WGS sequence"/>
</dbReference>
<gene>
    <name evidence="1" type="ORF">EKO27_g12088</name>
</gene>
<evidence type="ECO:0000313" key="2">
    <source>
        <dbReference type="Proteomes" id="UP000286045"/>
    </source>
</evidence>
<organism evidence="1 2">
    <name type="scientific">Xylaria grammica</name>
    <dbReference type="NCBI Taxonomy" id="363999"/>
    <lineage>
        <taxon>Eukaryota</taxon>
        <taxon>Fungi</taxon>
        <taxon>Dikarya</taxon>
        <taxon>Ascomycota</taxon>
        <taxon>Pezizomycotina</taxon>
        <taxon>Sordariomycetes</taxon>
        <taxon>Xylariomycetidae</taxon>
        <taxon>Xylariales</taxon>
        <taxon>Xylariaceae</taxon>
        <taxon>Xylaria</taxon>
    </lineage>
</organism>
<proteinExistence type="predicted"/>
<dbReference type="EMBL" id="RYZI01001010">
    <property type="protein sequence ID" value="RWA03018.1"/>
    <property type="molecule type" value="Genomic_DNA"/>
</dbReference>
<reference evidence="1 2" key="1">
    <citation type="submission" date="2018-12" db="EMBL/GenBank/DDBJ databases">
        <title>Draft genome sequence of Xylaria grammica IHI A82.</title>
        <authorList>
            <person name="Buettner E."/>
            <person name="Kellner H."/>
        </authorList>
    </citation>
    <scope>NUCLEOTIDE SEQUENCE [LARGE SCALE GENOMIC DNA]</scope>
    <source>
        <strain evidence="1 2">IHI A82</strain>
    </source>
</reference>
<protein>
    <submittedName>
        <fullName evidence="1">Uncharacterized protein</fullName>
    </submittedName>
</protein>
<accession>A0A439CLH9</accession>
<evidence type="ECO:0000313" key="1">
    <source>
        <dbReference type="EMBL" id="RWA03018.1"/>
    </source>
</evidence>
<sequence length="130" mass="13638">MPSLPSLTDEPTRHAGCCPSLSQPLLSTIAVLLHSTAAAPASTGTQSRGPAPLVLSVGSGTGLLEELLHAYLNQHPPTPSTIRSSIPWRVEGVEVNPAVNVHLPEDRINHVAGTWAVLESRARDAAALLF</sequence>
<comment type="caution">
    <text evidence="1">The sequence shown here is derived from an EMBL/GenBank/DDBJ whole genome shotgun (WGS) entry which is preliminary data.</text>
</comment>
<feature type="non-terminal residue" evidence="1">
    <location>
        <position position="130"/>
    </location>
</feature>
<name>A0A439CLH9_9PEZI</name>